<dbReference type="GO" id="GO:0016787">
    <property type="term" value="F:hydrolase activity"/>
    <property type="evidence" value="ECO:0007669"/>
    <property type="project" value="UniProtKB-KW"/>
</dbReference>
<gene>
    <name evidence="6" type="ORF">IAB26_04030</name>
</gene>
<dbReference type="CDD" id="cd18793">
    <property type="entry name" value="SF2_C_SNF"/>
    <property type="match status" value="1"/>
</dbReference>
<feature type="domain" description="SWIM-type" evidence="3">
    <location>
        <begin position="55"/>
        <end position="96"/>
    </location>
</feature>
<dbReference type="InterPro" id="IPR007527">
    <property type="entry name" value="Znf_SWIM"/>
</dbReference>
<dbReference type="Gene3D" id="3.40.50.300">
    <property type="entry name" value="P-loop containing nucleotide triphosphate hydrolases"/>
    <property type="match status" value="1"/>
</dbReference>
<dbReference type="PROSITE" id="PS51194">
    <property type="entry name" value="HELICASE_CTER"/>
    <property type="match status" value="1"/>
</dbReference>
<accession>A0A9D0ZTR1</accession>
<evidence type="ECO:0000313" key="6">
    <source>
        <dbReference type="EMBL" id="HIQ95711.1"/>
    </source>
</evidence>
<dbReference type="SMART" id="SM00490">
    <property type="entry name" value="HELICc"/>
    <property type="match status" value="1"/>
</dbReference>
<dbReference type="SUPFAM" id="SSF52540">
    <property type="entry name" value="P-loop containing nucleoside triphosphate hydrolases"/>
    <property type="match status" value="2"/>
</dbReference>
<dbReference type="PROSITE" id="PS51192">
    <property type="entry name" value="HELICASE_ATP_BIND_1"/>
    <property type="match status" value="1"/>
</dbReference>
<evidence type="ECO:0000256" key="2">
    <source>
        <dbReference type="PROSITE-ProRule" id="PRU00325"/>
    </source>
</evidence>
<evidence type="ECO:0000256" key="1">
    <source>
        <dbReference type="ARBA" id="ARBA00022801"/>
    </source>
</evidence>
<comment type="caution">
    <text evidence="6">The sequence shown here is derived from an EMBL/GenBank/DDBJ whole genome shotgun (WGS) entry which is preliminary data.</text>
</comment>
<keyword evidence="2" id="KW-0862">Zinc</keyword>
<evidence type="ECO:0000259" key="5">
    <source>
        <dbReference type="PROSITE" id="PS51194"/>
    </source>
</evidence>
<dbReference type="Pfam" id="PF00176">
    <property type="entry name" value="SNF2-rel_dom"/>
    <property type="match status" value="1"/>
</dbReference>
<dbReference type="Gene3D" id="3.40.50.10810">
    <property type="entry name" value="Tandem AAA-ATPase domain"/>
    <property type="match status" value="1"/>
</dbReference>
<dbReference type="InterPro" id="IPR049730">
    <property type="entry name" value="SNF2/RAD54-like_C"/>
</dbReference>
<dbReference type="PANTHER" id="PTHR10799">
    <property type="entry name" value="SNF2/RAD54 HELICASE FAMILY"/>
    <property type="match status" value="1"/>
</dbReference>
<dbReference type="Pfam" id="PF08455">
    <property type="entry name" value="SNF2_assoc"/>
    <property type="match status" value="1"/>
</dbReference>
<dbReference type="GO" id="GO:0008270">
    <property type="term" value="F:zinc ion binding"/>
    <property type="evidence" value="ECO:0007669"/>
    <property type="project" value="UniProtKB-KW"/>
</dbReference>
<feature type="domain" description="Helicase ATP-binding" evidence="4">
    <location>
        <begin position="659"/>
        <end position="823"/>
    </location>
</feature>
<keyword evidence="1" id="KW-0378">Hydrolase</keyword>
<dbReference type="GO" id="GO:0005524">
    <property type="term" value="F:ATP binding"/>
    <property type="evidence" value="ECO:0007669"/>
    <property type="project" value="InterPro"/>
</dbReference>
<organism evidence="6 7">
    <name type="scientific">Candidatus Limivivens merdigallinarum</name>
    <dbReference type="NCBI Taxonomy" id="2840859"/>
    <lineage>
        <taxon>Bacteria</taxon>
        <taxon>Bacillati</taxon>
        <taxon>Bacillota</taxon>
        <taxon>Clostridia</taxon>
        <taxon>Lachnospirales</taxon>
        <taxon>Lachnospiraceae</taxon>
        <taxon>Lachnospiraceae incertae sedis</taxon>
        <taxon>Candidatus Limivivens</taxon>
    </lineage>
</organism>
<dbReference type="InterPro" id="IPR013663">
    <property type="entry name" value="Helicase_SWF/SNF/SWI_bac"/>
</dbReference>
<reference evidence="6" key="2">
    <citation type="journal article" date="2021" name="PeerJ">
        <title>Extensive microbial diversity within the chicken gut microbiome revealed by metagenomics and culture.</title>
        <authorList>
            <person name="Gilroy R."/>
            <person name="Ravi A."/>
            <person name="Getino M."/>
            <person name="Pursley I."/>
            <person name="Horton D.L."/>
            <person name="Alikhan N.F."/>
            <person name="Baker D."/>
            <person name="Gharbi K."/>
            <person name="Hall N."/>
            <person name="Watson M."/>
            <person name="Adriaenssens E.M."/>
            <person name="Foster-Nyarko E."/>
            <person name="Jarju S."/>
            <person name="Secka A."/>
            <person name="Antonio M."/>
            <person name="Oren A."/>
            <person name="Chaudhuri R.R."/>
            <person name="La Ragione R."/>
            <person name="Hildebrand F."/>
            <person name="Pallen M.J."/>
        </authorList>
    </citation>
    <scope>NUCLEOTIDE SEQUENCE</scope>
    <source>
        <strain evidence="6">ChiSjej3B21-11622</strain>
    </source>
</reference>
<reference evidence="6" key="1">
    <citation type="submission" date="2020-10" db="EMBL/GenBank/DDBJ databases">
        <authorList>
            <person name="Gilroy R."/>
        </authorList>
    </citation>
    <scope>NUCLEOTIDE SEQUENCE</scope>
    <source>
        <strain evidence="6">ChiSjej3B21-11622</strain>
    </source>
</reference>
<dbReference type="InterPro" id="IPR001650">
    <property type="entry name" value="Helicase_C-like"/>
</dbReference>
<dbReference type="Pfam" id="PF00271">
    <property type="entry name" value="Helicase_C"/>
    <property type="match status" value="1"/>
</dbReference>
<feature type="domain" description="Helicase C-terminal" evidence="5">
    <location>
        <begin position="943"/>
        <end position="1106"/>
    </location>
</feature>
<dbReference type="Pfam" id="PF04434">
    <property type="entry name" value="SWIM"/>
    <property type="match status" value="1"/>
</dbReference>
<dbReference type="PROSITE" id="PS50966">
    <property type="entry name" value="ZF_SWIM"/>
    <property type="match status" value="1"/>
</dbReference>
<dbReference type="InterPro" id="IPR000330">
    <property type="entry name" value="SNF2_N"/>
</dbReference>
<keyword evidence="2" id="KW-0479">Metal-binding</keyword>
<evidence type="ECO:0000259" key="3">
    <source>
        <dbReference type="PROSITE" id="PS50966"/>
    </source>
</evidence>
<dbReference type="InterPro" id="IPR038718">
    <property type="entry name" value="SNF2-like_sf"/>
</dbReference>
<dbReference type="AlphaFoldDB" id="A0A9D0ZTR1"/>
<dbReference type="InterPro" id="IPR027417">
    <property type="entry name" value="P-loop_NTPase"/>
</dbReference>
<sequence>MITAQELQKKVYDVTYTRGRRLYRNGSVLQFSEDQTEQGRVVIKAQVRGSTGHRYKVEIAMDGEKNRIIAHHCSCPAHTSYSGPCKHCVAVLLEMIEMGRGLGGKKEKEEPKELSLEERLRLLGVTRGYQPSDHSPDRPKKDQGLQSTYGLNEILKPFFHYGGQTLTMQEPVGQVKLEPHLILSGGHVSLTFKIGITQMYVLKNLSDFANRIRIKSSYRYGKKLEFLHSMEMFTEESRPFAELIVRKKKPAPKGYYYGYVSSKDNEVSIEREELDEVMALLEGRTFGGEFYGYDNPEIQIVSGHPDFQAVLKKKQDGAEFVMKRFAYVEGENYLYFWKTGEISKTAKSDLGNSLSFFLFMQQSASNQCNISKWDLRIFLEEILPDLEHFIPVKVEQLELSEFLPETPAFELYLDLPEKNFITCQCFAVYEKGRFNVWEASELQDTPADLKRNWKLEAREGNEVKRFFKAYSLTDHAMAVEGEEDCYRFLTTDLEQLGALGEVFISDRLKKINIRRLHGTTVGISLTGNLLNLTLDTELSMDELVEILSKYDRKKKYYRLKNGDFIETEQSGLDAVADLVNVLQIPEKALRKGDMELPKYRALYLDERLGKSDGLNLERERSYKSLVRNMKTVEDSDFEVPASLRKVLRGYQKKGFLWLKTLSVNGFGGILADDMGLGKTLQVIAFLLSEMEESKEEELKRTLIVAPASLIYNWENEIHRFAPALNVKVVAGNAAERKEIIGQASKRDILVTSYDLLKRDEEEYENLKFFCQVLDEAQYIKNFNTKGARAAKSISAGFKVALTGTPMENRLSELWSIFDYLMPGFLYSYERFKKTFEAPIVKYQDEDAVANLQRMIRPFILRRIKKDVLKDLPDKLEKNMFVRMEEEQEKLYQAHVQRLKLMLEDGSEEDFGAIRIKVLSEITKLRQLCCNPGLLYEDYEGGSAKEELCMELLENAIAAGHKILLFSQFTSMLHILEGNLAERGIAFYTLTGETPKERRIEMMNAFNKDETPVFLISLKAGGTGLNLVGADMVIHYDPWWNAAAENQATDRAHRIGQKHVVTVYKLVTEHTIEEKVLELQQKKKELTEQVLGGKGLDTIHLDRKELLELFD</sequence>
<evidence type="ECO:0000313" key="7">
    <source>
        <dbReference type="Proteomes" id="UP000886886"/>
    </source>
</evidence>
<name>A0A9D0ZTR1_9FIRM</name>
<proteinExistence type="predicted"/>
<protein>
    <submittedName>
        <fullName evidence="6">SNF2 helicase associated domain-containing protein</fullName>
    </submittedName>
</protein>
<dbReference type="Proteomes" id="UP000886886">
    <property type="component" value="Unassembled WGS sequence"/>
</dbReference>
<dbReference type="InterPro" id="IPR014001">
    <property type="entry name" value="Helicase_ATP-bd"/>
</dbReference>
<evidence type="ECO:0000259" key="4">
    <source>
        <dbReference type="PROSITE" id="PS51192"/>
    </source>
</evidence>
<keyword evidence="2" id="KW-0863">Zinc-finger</keyword>
<dbReference type="CDD" id="cd18012">
    <property type="entry name" value="DEXQc_arch_SWI2_SNF2"/>
    <property type="match status" value="1"/>
</dbReference>
<dbReference type="EMBL" id="DVFT01000056">
    <property type="protein sequence ID" value="HIQ95711.1"/>
    <property type="molecule type" value="Genomic_DNA"/>
</dbReference>
<dbReference type="SMART" id="SM00487">
    <property type="entry name" value="DEXDc"/>
    <property type="match status" value="1"/>
</dbReference>